<proteinExistence type="predicted"/>
<evidence type="ECO:0000313" key="1">
    <source>
        <dbReference type="EMBL" id="PJZ84945.1"/>
    </source>
</evidence>
<evidence type="ECO:0008006" key="3">
    <source>
        <dbReference type="Google" id="ProtNLM"/>
    </source>
</evidence>
<protein>
    <recommendedName>
        <fullName evidence="3">Lipoprotein</fullName>
    </recommendedName>
</protein>
<dbReference type="OrthoDB" id="9922122at2"/>
<sequence length="233" mass="27157">MNQFIKSTMVLSFTAIGFISCASGGIELLKEKPIKSFVKNGIETTLKGLEATQMNRDFVDIEVNLRFKNLTNQYVHIQLCQYDFPLNDYNLEYGLKNKGLWETYKKTPELFDTKFWTANSGIKINSLPVIDKPFYYRLYINNKDGKVNQSYDRNTNQQFIKPSEYPEAFTLSAGCNGENRSFIRNEYEKSTDWIAPNSTYNLKLHHSLIRGTKPILLKHPDYFEFELDIDPIR</sequence>
<dbReference type="AlphaFoldDB" id="A0A2N0AKZ1"/>
<dbReference type="RefSeq" id="WP_100741832.1">
    <property type="nucleotide sequence ID" value="NZ_NPDW01000001.1"/>
</dbReference>
<reference evidence="1 2" key="1">
    <citation type="submission" date="2017-07" db="EMBL/GenBank/DDBJ databases">
        <title>Leptospira spp. isolated from tropical soils.</title>
        <authorList>
            <person name="Thibeaux R."/>
            <person name="Iraola G."/>
            <person name="Ferres I."/>
            <person name="Bierque E."/>
            <person name="Girault D."/>
            <person name="Soupe-Gilbert M.-E."/>
            <person name="Picardeau M."/>
            <person name="Goarant C."/>
        </authorList>
    </citation>
    <scope>NUCLEOTIDE SEQUENCE [LARGE SCALE GENOMIC DNA]</scope>
    <source>
        <strain evidence="1 2">FH2-B-A1</strain>
    </source>
</reference>
<dbReference type="EMBL" id="NPDX01000001">
    <property type="protein sequence ID" value="PJZ84945.1"/>
    <property type="molecule type" value="Genomic_DNA"/>
</dbReference>
<keyword evidence="2" id="KW-1185">Reference proteome</keyword>
<dbReference type="PROSITE" id="PS51257">
    <property type="entry name" value="PROKAR_LIPOPROTEIN"/>
    <property type="match status" value="1"/>
</dbReference>
<gene>
    <name evidence="1" type="ORF">CH364_01320</name>
</gene>
<name>A0A2N0AKZ1_9LEPT</name>
<accession>A0A2N0AKZ1</accession>
<dbReference type="Proteomes" id="UP000232145">
    <property type="component" value="Unassembled WGS sequence"/>
</dbReference>
<organism evidence="1 2">
    <name type="scientific">Leptospira harrisiae</name>
    <dbReference type="NCBI Taxonomy" id="2023189"/>
    <lineage>
        <taxon>Bacteria</taxon>
        <taxon>Pseudomonadati</taxon>
        <taxon>Spirochaetota</taxon>
        <taxon>Spirochaetia</taxon>
        <taxon>Leptospirales</taxon>
        <taxon>Leptospiraceae</taxon>
        <taxon>Leptospira</taxon>
    </lineage>
</organism>
<evidence type="ECO:0000313" key="2">
    <source>
        <dbReference type="Proteomes" id="UP000232145"/>
    </source>
</evidence>
<comment type="caution">
    <text evidence="1">The sequence shown here is derived from an EMBL/GenBank/DDBJ whole genome shotgun (WGS) entry which is preliminary data.</text>
</comment>